<evidence type="ECO:0008006" key="3">
    <source>
        <dbReference type="Google" id="ProtNLM"/>
    </source>
</evidence>
<dbReference type="Proteomes" id="UP001374803">
    <property type="component" value="Chromosome"/>
</dbReference>
<keyword evidence="2" id="KW-1185">Reference proteome</keyword>
<protein>
    <recommendedName>
        <fullName evidence="3">Cytochrome c domain-containing protein</fullName>
    </recommendedName>
</protein>
<organism evidence="1 2">
    <name type="scientific">Pendulispora rubella</name>
    <dbReference type="NCBI Taxonomy" id="2741070"/>
    <lineage>
        <taxon>Bacteria</taxon>
        <taxon>Pseudomonadati</taxon>
        <taxon>Myxococcota</taxon>
        <taxon>Myxococcia</taxon>
        <taxon>Myxococcales</taxon>
        <taxon>Sorangiineae</taxon>
        <taxon>Pendulisporaceae</taxon>
        <taxon>Pendulispora</taxon>
    </lineage>
</organism>
<name>A0ABZ2L1F1_9BACT</name>
<reference evidence="1" key="1">
    <citation type="submission" date="2021-12" db="EMBL/GenBank/DDBJ databases">
        <title>Discovery of the Pendulisporaceae a myxobacterial family with distinct sporulation behavior and unique specialized metabolism.</title>
        <authorList>
            <person name="Garcia R."/>
            <person name="Popoff A."/>
            <person name="Bader C.D."/>
            <person name="Loehr J."/>
            <person name="Walesch S."/>
            <person name="Walt C."/>
            <person name="Boldt J."/>
            <person name="Bunk B."/>
            <person name="Haeckl F.J.F.P.J."/>
            <person name="Gunesch A.P."/>
            <person name="Birkelbach J."/>
            <person name="Nuebel U."/>
            <person name="Pietschmann T."/>
            <person name="Bach T."/>
            <person name="Mueller R."/>
        </authorList>
    </citation>
    <scope>NUCLEOTIDE SEQUENCE</scope>
    <source>
        <strain evidence="1">MSr11367</strain>
    </source>
</reference>
<sequence>MVLVPVASVGCSGGRDASPESNHAAEGRATIAEQAPPLTNRVNLPDAELAPKAVKLLGGTGADVNCNGCHSITREYVRYWRDLSNVALTNCLTDLQVSTPESARAMLTCMRQVPSDPTSPFKAKNLGIFSAAVPLPWFEYLFKQAYGSDWEAEFKNFKGRVKMPVGEPPQMHAPYTQAEFDLLNEWFTRGLPKLEAVLPDDPPPSKCTAGISPDVAAHVNQMKLEGWGAVNAEKGMLMHGCTAGAPARDCLSSYPRASDMPYGQGWESLDGAKVRILREISYRSDYWTRSSPDGRFVAHGGAQTGTGSTIIDLAQNRVIPAAAKYDPGFFPDNSGFVFQGTKAFFCEESLLTSSPEKVTFTEPQCSANNNVKLYQHVGAALGGGDYWSVDSGFVSDNGGHTTTPSHDPLANFTSSSKIRLTPMIHTGSGFEPEATIEKPVLFEGDTVISPSSRLLVSRLAGPRGVQLGYALRRLVATRSDTGYTVEIPEIARYCLKGGKPNFSFDERWMVIHHYVDKTSDQDAIDLGYRGYWDPGYAPYANKGVSNIYLIDTLTGKRTRITRMQPGQYALFPHFRSDGWIYFAVRNAGQSTEYVAASDAALVLP</sequence>
<proteinExistence type="predicted"/>
<accession>A0ABZ2L1F1</accession>
<dbReference type="RefSeq" id="WP_394834422.1">
    <property type="nucleotide sequence ID" value="NZ_CP089929.1"/>
</dbReference>
<gene>
    <name evidence="1" type="ORF">LVJ94_48775</name>
</gene>
<dbReference type="EMBL" id="CP089983">
    <property type="protein sequence ID" value="WXB04778.1"/>
    <property type="molecule type" value="Genomic_DNA"/>
</dbReference>
<evidence type="ECO:0000313" key="1">
    <source>
        <dbReference type="EMBL" id="WXB04778.1"/>
    </source>
</evidence>
<evidence type="ECO:0000313" key="2">
    <source>
        <dbReference type="Proteomes" id="UP001374803"/>
    </source>
</evidence>